<gene>
    <name evidence="2" type="ORF">BROFUL_02883</name>
</gene>
<dbReference type="AlphaFoldDB" id="A0A0M2UTV6"/>
<dbReference type="GO" id="GO:0003676">
    <property type="term" value="F:nucleic acid binding"/>
    <property type="evidence" value="ECO:0007669"/>
    <property type="project" value="InterPro"/>
</dbReference>
<dbReference type="Proteomes" id="UP000034954">
    <property type="component" value="Unassembled WGS sequence"/>
</dbReference>
<protein>
    <recommendedName>
        <fullName evidence="1">DUF4268 domain-containing protein</fullName>
    </recommendedName>
</protein>
<evidence type="ECO:0000313" key="3">
    <source>
        <dbReference type="Proteomes" id="UP000034954"/>
    </source>
</evidence>
<name>A0A0M2UTV6_9BACT</name>
<dbReference type="Pfam" id="PF14088">
    <property type="entry name" value="DUF4268"/>
    <property type="match status" value="1"/>
</dbReference>
<dbReference type="InterPro" id="IPR025364">
    <property type="entry name" value="DUF4268"/>
</dbReference>
<sequence>MKVLSKLKRLNLREAWTKEAGDFTPWLADNIEYLGAALGMDLELEAREASIGDFSLDLLAKDLGSGRTVVIENQLTQTDHDHLGKLLTYAAGFGASVVIWVAETIREEHRQALEWLNQRTDTDTEFFGVVVELLQIDDSKPAYNFKPVVFPNEWQKTKRSQTIGRVSTKGEAYRQYYQPLIDELREKHKFTGARIAQPQSWYAFSAGTSGVPVSAVFAGDGTARVELYIDLGTVEANKALFDWLQNQKDSIEKQLGFSLQWERLDGKRASRIYVSRSGSIESTAEELEQLRKWQIEKLLHFKKILAPLVKAGVKQASA</sequence>
<dbReference type="InterPro" id="IPR011856">
    <property type="entry name" value="tRNA_endonuc-like_dom_sf"/>
</dbReference>
<evidence type="ECO:0000259" key="1">
    <source>
        <dbReference type="Pfam" id="PF14088"/>
    </source>
</evidence>
<comment type="caution">
    <text evidence="2">The sequence shown here is derived from an EMBL/GenBank/DDBJ whole genome shotgun (WGS) entry which is preliminary data.</text>
</comment>
<feature type="domain" description="DUF4268" evidence="1">
    <location>
        <begin position="173"/>
        <end position="307"/>
    </location>
</feature>
<keyword evidence="3" id="KW-1185">Reference proteome</keyword>
<dbReference type="Gene3D" id="3.40.1350.10">
    <property type="match status" value="1"/>
</dbReference>
<dbReference type="PATRIC" id="fig|380242.3.peg.3570"/>
<dbReference type="EMBL" id="LAQJ01000272">
    <property type="protein sequence ID" value="KKO18421.1"/>
    <property type="molecule type" value="Genomic_DNA"/>
</dbReference>
<reference evidence="2 3" key="1">
    <citation type="journal article" date="2013" name="BMC Microbiol.">
        <title>Identification of the type II cytochrome c maturation pathway in anammox bacteria by comparative genomics.</title>
        <authorList>
            <person name="Ferousi C."/>
            <person name="Speth D.R."/>
            <person name="Reimann J."/>
            <person name="Op den Camp H.J."/>
            <person name="Allen J.W."/>
            <person name="Keltjens J.T."/>
            <person name="Jetten M.S."/>
        </authorList>
    </citation>
    <scope>NUCLEOTIDE SEQUENCE [LARGE SCALE GENOMIC DNA]</scope>
    <source>
        <strain evidence="2">RU1</strain>
    </source>
</reference>
<organism evidence="2 3">
    <name type="scientific">Candidatus Brocadia fulgida</name>
    <dbReference type="NCBI Taxonomy" id="380242"/>
    <lineage>
        <taxon>Bacteria</taxon>
        <taxon>Pseudomonadati</taxon>
        <taxon>Planctomycetota</taxon>
        <taxon>Candidatus Brocadiia</taxon>
        <taxon>Candidatus Brocadiales</taxon>
        <taxon>Candidatus Brocadiaceae</taxon>
        <taxon>Candidatus Brocadia</taxon>
    </lineage>
</organism>
<evidence type="ECO:0000313" key="2">
    <source>
        <dbReference type="EMBL" id="KKO18421.1"/>
    </source>
</evidence>
<accession>A0A0M2UTV6</accession>
<proteinExistence type="predicted"/>